<dbReference type="RefSeq" id="WP_188603578.1">
    <property type="nucleotide sequence ID" value="NZ_AP026830.1"/>
</dbReference>
<dbReference type="PANTHER" id="PTHR38815:SF1">
    <property type="entry name" value="DUF373 FAMILY PROTEIN"/>
    <property type="match status" value="1"/>
</dbReference>
<organism evidence="3 4">
    <name type="scientific">Vulcanisaeta souniana JCM 11219</name>
    <dbReference type="NCBI Taxonomy" id="1293586"/>
    <lineage>
        <taxon>Archaea</taxon>
        <taxon>Thermoproteota</taxon>
        <taxon>Thermoprotei</taxon>
        <taxon>Thermoproteales</taxon>
        <taxon>Thermoproteaceae</taxon>
        <taxon>Vulcanisaeta</taxon>
    </lineage>
</organism>
<dbReference type="GeneID" id="76205765"/>
<protein>
    <submittedName>
        <fullName evidence="3">Multidrug ABC transporter permease</fullName>
    </submittedName>
</protein>
<reference evidence="5" key="3">
    <citation type="submission" date="2022-09" db="EMBL/GenBank/DDBJ databases">
        <title>Complete genome sequence of Vulcanisaeta souniana.</title>
        <authorList>
            <person name="Kato S."/>
            <person name="Itoh T."/>
            <person name="Ohkuma M."/>
        </authorList>
    </citation>
    <scope>NUCLEOTIDE SEQUENCE [LARGE SCALE GENOMIC DNA]</scope>
    <source>
        <strain evidence="5">JCM 11219</strain>
    </source>
</reference>
<feature type="transmembrane region" description="Helical" evidence="1">
    <location>
        <begin position="298"/>
        <end position="318"/>
    </location>
</feature>
<keyword evidence="5" id="KW-1185">Reference proteome</keyword>
<evidence type="ECO:0000256" key="1">
    <source>
        <dbReference type="SAM" id="Phobius"/>
    </source>
</evidence>
<keyword evidence="1" id="KW-1133">Transmembrane helix</keyword>
<feature type="transmembrane region" description="Helical" evidence="1">
    <location>
        <begin position="227"/>
        <end position="253"/>
    </location>
</feature>
<evidence type="ECO:0000313" key="3">
    <source>
        <dbReference type="EMBL" id="GGI80957.1"/>
    </source>
</evidence>
<dbReference type="InterPro" id="IPR007254">
    <property type="entry name" value="DUF373"/>
</dbReference>
<dbReference type="OrthoDB" id="31282at2157"/>
<feature type="transmembrane region" description="Helical" evidence="1">
    <location>
        <begin position="330"/>
        <end position="347"/>
    </location>
</feature>
<dbReference type="EMBL" id="AP026830">
    <property type="protein sequence ID" value="BDR91119.1"/>
    <property type="molecule type" value="Genomic_DNA"/>
</dbReference>
<dbReference type="PANTHER" id="PTHR38815">
    <property type="entry name" value="HYPOTHETICAL MEMBRANE PROTEIN, CONSERVED, DUF373 FAMILY"/>
    <property type="match status" value="1"/>
</dbReference>
<dbReference type="Pfam" id="PF04123">
    <property type="entry name" value="DUF373"/>
    <property type="match status" value="1"/>
</dbReference>
<proteinExistence type="predicted"/>
<reference evidence="3" key="1">
    <citation type="journal article" date="2014" name="Int. J. Syst. Evol. Microbiol.">
        <title>Complete genome sequence of Corynebacterium casei LMG S-19264T (=DSM 44701T), isolated from a smear-ripened cheese.</title>
        <authorList>
            <consortium name="US DOE Joint Genome Institute (JGI-PGF)"/>
            <person name="Walter F."/>
            <person name="Albersmeier A."/>
            <person name="Kalinowski J."/>
            <person name="Ruckert C."/>
        </authorList>
    </citation>
    <scope>NUCLEOTIDE SEQUENCE</scope>
    <source>
        <strain evidence="3">JCM 11219</strain>
    </source>
</reference>
<name>A0A830EGL8_9CREN</name>
<dbReference type="EMBL" id="BMNM01000007">
    <property type="protein sequence ID" value="GGI80957.1"/>
    <property type="molecule type" value="Genomic_DNA"/>
</dbReference>
<keyword evidence="1" id="KW-0812">Transmembrane</keyword>
<feature type="transmembrane region" description="Helical" evidence="1">
    <location>
        <begin position="168"/>
        <end position="187"/>
    </location>
</feature>
<keyword evidence="1" id="KW-0472">Membrane</keyword>
<dbReference type="AlphaFoldDB" id="A0A830EGL8"/>
<gene>
    <name evidence="3" type="ORF">GCM10007112_17200</name>
    <name evidence="2" type="ORF">Vsou_02120</name>
</gene>
<dbReference type="Proteomes" id="UP000657075">
    <property type="component" value="Unassembled WGS sequence"/>
</dbReference>
<dbReference type="Proteomes" id="UP001060771">
    <property type="component" value="Chromosome"/>
</dbReference>
<reference evidence="3" key="2">
    <citation type="submission" date="2020-09" db="EMBL/GenBank/DDBJ databases">
        <authorList>
            <person name="Sun Q."/>
            <person name="Ohkuma M."/>
        </authorList>
    </citation>
    <scope>NUCLEOTIDE SEQUENCE</scope>
    <source>
        <strain evidence="3">JCM 11219</strain>
    </source>
</reference>
<evidence type="ECO:0000313" key="5">
    <source>
        <dbReference type="Proteomes" id="UP001060771"/>
    </source>
</evidence>
<evidence type="ECO:0000313" key="2">
    <source>
        <dbReference type="EMBL" id="BDR91119.1"/>
    </source>
</evidence>
<reference evidence="2" key="4">
    <citation type="journal article" date="2023" name="Microbiol. Resour. Announc.">
        <title>Complete Genome Sequence of Vulcanisaeta souniana Strain IC-059, a Hyperthermophilic Archaeon Isolated from Hot Spring Water in Japan.</title>
        <authorList>
            <person name="Kato S."/>
            <person name="Itoh T."/>
            <person name="Wu L."/>
            <person name="Ma J."/>
            <person name="Ohkuma M."/>
        </authorList>
    </citation>
    <scope>NUCLEOTIDE SEQUENCE</scope>
    <source>
        <strain evidence="2">JCM 11219</strain>
    </source>
</reference>
<feature type="transmembrane region" description="Helical" evidence="1">
    <location>
        <begin position="265"/>
        <end position="286"/>
    </location>
</feature>
<feature type="transmembrane region" description="Helical" evidence="1">
    <location>
        <begin position="193"/>
        <end position="215"/>
    </location>
</feature>
<accession>A0A830EGL8</accession>
<sequence>MSSLVRRVIVLCVDRDNDVGERLGVPTPIIGRGNVLKVATEYILRYPDDSDANAMFGAVQLYDTLISTLGAENVEIAVVTGASSEDVTADMKILSEVDKILQVFDADGFIVVSDGPSDEVVVPLIQSRRPVVSVKRIVVKQTKGFEEFAVLARYYVGKLFNEPRYRRYALGVPGALLLIYGLFYSIWPYIPVIVRTMIVAGITIILGTIFTLYGFNLHESVLRFLRMYEITFFISALSVFFTIVYLLSTYYILHQSIPLWGSLNLFDFVGLVTAAILTVNAFEVYVKHRIRPFGRVAADVLLTTFLVIVAGNMTGYMLGKVGTYTLLYDLLIYTAIGLITLSVLGILRNRYGKGKVKGGGKPRPKGSGI</sequence>
<evidence type="ECO:0000313" key="4">
    <source>
        <dbReference type="Proteomes" id="UP000657075"/>
    </source>
</evidence>